<sequence>MHTRWKILAVSTGVQLCAALGTQSIGAWGVFAQQRFGLTHAQLGLLATLCGAITIPGLWLAGCALDRHGERWPVAAGVCIVAAAMALLGLADSYPACLAAMVLLGLGYSPIQPGGSRVVHGWFPPAQRGLAMGIRQAALPLGGALAALLFPALIGSLGWMGAMGSAALLMGLAGGAFAWIHRPAPIPAPHAALPLGLTGYGKFLPMVVGALLVLGQTAISVYWGLFMAQAFALPLATATGLLFGVQLTGAVGRIVLARVSDRHPGQRWISVSGCAWGCAAVMACAALLPASAPLAWLVSLSCAAGFFGFGWYGPWVVWLTESARADKTGRALGAALAMNQVSIALLPLAFGWSVDQVGGYRQAWWALSATTALAGLLCGWTRRTARSIAKQ</sequence>
<dbReference type="EMBL" id="FMZC01000002">
    <property type="protein sequence ID" value="SDC38498.1"/>
    <property type="molecule type" value="Genomic_DNA"/>
</dbReference>
<feature type="transmembrane region" description="Helical" evidence="4">
    <location>
        <begin position="159"/>
        <end position="180"/>
    </location>
</feature>
<evidence type="ECO:0000256" key="1">
    <source>
        <dbReference type="ARBA" id="ARBA00022692"/>
    </source>
</evidence>
<accession>A0A1G6L5S8</accession>
<protein>
    <submittedName>
        <fullName evidence="6">Nitrate/nitrite transporter NarK</fullName>
    </submittedName>
</protein>
<dbReference type="OrthoDB" id="8596007at2"/>
<dbReference type="Pfam" id="PF07690">
    <property type="entry name" value="MFS_1"/>
    <property type="match status" value="2"/>
</dbReference>
<dbReference type="Gene3D" id="1.20.1250.20">
    <property type="entry name" value="MFS general substrate transporter like domains"/>
    <property type="match status" value="2"/>
</dbReference>
<keyword evidence="1 4" id="KW-0812">Transmembrane</keyword>
<organism evidence="6 7">
    <name type="scientific">Paracidovorax valerianellae</name>
    <dbReference type="NCBI Taxonomy" id="187868"/>
    <lineage>
        <taxon>Bacteria</taxon>
        <taxon>Pseudomonadati</taxon>
        <taxon>Pseudomonadota</taxon>
        <taxon>Betaproteobacteria</taxon>
        <taxon>Burkholderiales</taxon>
        <taxon>Comamonadaceae</taxon>
        <taxon>Paracidovorax</taxon>
    </lineage>
</organism>
<name>A0A1G6L5S8_9BURK</name>
<reference evidence="6 7" key="1">
    <citation type="submission" date="2016-10" db="EMBL/GenBank/DDBJ databases">
        <authorList>
            <person name="de Groot N.N."/>
        </authorList>
    </citation>
    <scope>NUCLEOTIDE SEQUENCE [LARGE SCALE GENOMIC DNA]</scope>
    <source>
        <strain evidence="6 7">DSM 16619</strain>
    </source>
</reference>
<dbReference type="PANTHER" id="PTHR23527:SF1">
    <property type="entry name" value="BLL3282 PROTEIN"/>
    <property type="match status" value="1"/>
</dbReference>
<proteinExistence type="predicted"/>
<dbReference type="PROSITE" id="PS50850">
    <property type="entry name" value="MFS"/>
    <property type="match status" value="1"/>
</dbReference>
<feature type="transmembrane region" description="Helical" evidence="4">
    <location>
        <begin position="231"/>
        <end position="256"/>
    </location>
</feature>
<feature type="transmembrane region" description="Helical" evidence="4">
    <location>
        <begin position="72"/>
        <end position="87"/>
    </location>
</feature>
<dbReference type="STRING" id="187868.SAMN05192589_10273"/>
<dbReference type="InterPro" id="IPR011701">
    <property type="entry name" value="MFS"/>
</dbReference>
<evidence type="ECO:0000256" key="3">
    <source>
        <dbReference type="ARBA" id="ARBA00023136"/>
    </source>
</evidence>
<dbReference type="AlphaFoldDB" id="A0A1G6L5S8"/>
<gene>
    <name evidence="6" type="ORF">SAMN05192589_10273</name>
</gene>
<feature type="transmembrane region" description="Helical" evidence="4">
    <location>
        <begin position="294"/>
        <end position="319"/>
    </location>
</feature>
<evidence type="ECO:0000259" key="5">
    <source>
        <dbReference type="PROSITE" id="PS50850"/>
    </source>
</evidence>
<evidence type="ECO:0000256" key="2">
    <source>
        <dbReference type="ARBA" id="ARBA00022989"/>
    </source>
</evidence>
<evidence type="ECO:0000313" key="7">
    <source>
        <dbReference type="Proteomes" id="UP000198781"/>
    </source>
</evidence>
<dbReference type="Proteomes" id="UP000198781">
    <property type="component" value="Unassembled WGS sequence"/>
</dbReference>
<dbReference type="InterPro" id="IPR020846">
    <property type="entry name" value="MFS_dom"/>
</dbReference>
<dbReference type="InterPro" id="IPR036259">
    <property type="entry name" value="MFS_trans_sf"/>
</dbReference>
<evidence type="ECO:0000313" key="6">
    <source>
        <dbReference type="EMBL" id="SDC38498.1"/>
    </source>
</evidence>
<dbReference type="PANTHER" id="PTHR23527">
    <property type="entry name" value="BLL3282 PROTEIN"/>
    <property type="match status" value="1"/>
</dbReference>
<dbReference type="GO" id="GO:0022857">
    <property type="term" value="F:transmembrane transporter activity"/>
    <property type="evidence" value="ECO:0007669"/>
    <property type="project" value="InterPro"/>
</dbReference>
<feature type="transmembrane region" description="Helical" evidence="4">
    <location>
        <begin position="203"/>
        <end position="225"/>
    </location>
</feature>
<dbReference type="RefSeq" id="WP_092740248.1">
    <property type="nucleotide sequence ID" value="NZ_FMZC01000002.1"/>
</dbReference>
<keyword evidence="3 4" id="KW-0472">Membrane</keyword>
<feature type="transmembrane region" description="Helical" evidence="4">
    <location>
        <begin position="331"/>
        <end position="350"/>
    </location>
</feature>
<evidence type="ECO:0000256" key="4">
    <source>
        <dbReference type="SAM" id="Phobius"/>
    </source>
</evidence>
<feature type="transmembrane region" description="Helical" evidence="4">
    <location>
        <begin position="42"/>
        <end position="65"/>
    </location>
</feature>
<keyword evidence="2 4" id="KW-1133">Transmembrane helix</keyword>
<feature type="transmembrane region" description="Helical" evidence="4">
    <location>
        <begin position="362"/>
        <end position="381"/>
    </location>
</feature>
<feature type="transmembrane region" description="Helical" evidence="4">
    <location>
        <begin position="268"/>
        <end position="288"/>
    </location>
</feature>
<dbReference type="SUPFAM" id="SSF103473">
    <property type="entry name" value="MFS general substrate transporter"/>
    <property type="match status" value="1"/>
</dbReference>
<keyword evidence="7" id="KW-1185">Reference proteome</keyword>
<dbReference type="InterPro" id="IPR052952">
    <property type="entry name" value="MFS-Transporter"/>
</dbReference>
<feature type="domain" description="Major facilitator superfamily (MFS) profile" evidence="5">
    <location>
        <begin position="7"/>
        <end position="386"/>
    </location>
</feature>